<dbReference type="Proteomes" id="UP001548590">
    <property type="component" value="Unassembled WGS sequence"/>
</dbReference>
<evidence type="ECO:0000313" key="2">
    <source>
        <dbReference type="EMBL" id="MET1488815.1"/>
    </source>
</evidence>
<keyword evidence="3" id="KW-1185">Reference proteome</keyword>
<comment type="caution">
    <text evidence="2">The sequence shown here is derived from an EMBL/GenBank/DDBJ whole genome shotgun (WGS) entry which is preliminary data.</text>
</comment>
<reference evidence="2 3" key="1">
    <citation type="submission" date="2024-07" db="EMBL/GenBank/DDBJ databases">
        <title>Uliginosibacterium paludis KCTC:42655.</title>
        <authorList>
            <person name="Kim M.K."/>
        </authorList>
    </citation>
    <scope>NUCLEOTIDE SEQUENCE [LARGE SCALE GENOMIC DNA]</scope>
    <source>
        <strain evidence="2 3">KCTC 42655</strain>
    </source>
</reference>
<organism evidence="2 3">
    <name type="scientific">Uliginosibacterium paludis</name>
    <dbReference type="NCBI Taxonomy" id="1615952"/>
    <lineage>
        <taxon>Bacteria</taxon>
        <taxon>Pseudomonadati</taxon>
        <taxon>Pseudomonadota</taxon>
        <taxon>Betaproteobacteria</taxon>
        <taxon>Rhodocyclales</taxon>
        <taxon>Zoogloeaceae</taxon>
        <taxon>Uliginosibacterium</taxon>
    </lineage>
</organism>
<accession>A0ABV2CLN1</accession>
<evidence type="ECO:0000256" key="1">
    <source>
        <dbReference type="SAM" id="Phobius"/>
    </source>
</evidence>
<dbReference type="RefSeq" id="WP_345927263.1">
    <property type="nucleotide sequence ID" value="NZ_JBDIVF010000003.1"/>
</dbReference>
<protein>
    <submittedName>
        <fullName evidence="2">Uncharacterized protein</fullName>
    </submittedName>
</protein>
<keyword evidence="1" id="KW-0472">Membrane</keyword>
<gene>
    <name evidence="2" type="ORF">ABVT11_03165</name>
</gene>
<keyword evidence="1" id="KW-0812">Transmembrane</keyword>
<dbReference type="EMBL" id="JBEWLZ010000001">
    <property type="protein sequence ID" value="MET1488815.1"/>
    <property type="molecule type" value="Genomic_DNA"/>
</dbReference>
<sequence>MSTGEYRVVFRGGILAGFEPETVRQKASRRLKASEEQIVKLFSGRMAILRKGVEAEVAERYVRELRAIGMDVASESMSPPAAPAVPDLVAAGNPRPVQTADLEKTQLADPNALAAYLNDSMMPLHGDAPDSLIGRRSAAQPSVPAKAAVEQDAVRTLVASAEALDRYVNAAAEFTPPPVTPAATSPVREEPSLVEMAPPAARETQAVPEQAPVLSSPFSHMTEARLEETPQAPLESGLAARALARRKKLYFGAGALIVLILVLWLI</sequence>
<name>A0ABV2CLN1_9RHOO</name>
<feature type="transmembrane region" description="Helical" evidence="1">
    <location>
        <begin position="249"/>
        <end position="265"/>
    </location>
</feature>
<proteinExistence type="predicted"/>
<evidence type="ECO:0000313" key="3">
    <source>
        <dbReference type="Proteomes" id="UP001548590"/>
    </source>
</evidence>
<keyword evidence="1" id="KW-1133">Transmembrane helix</keyword>